<feature type="region of interest" description="Disordered" evidence="1">
    <location>
        <begin position="658"/>
        <end position="702"/>
    </location>
</feature>
<feature type="compositionally biased region" description="Low complexity" evidence="1">
    <location>
        <begin position="433"/>
        <end position="443"/>
    </location>
</feature>
<feature type="compositionally biased region" description="Low complexity" evidence="1">
    <location>
        <begin position="671"/>
        <end position="702"/>
    </location>
</feature>
<feature type="compositionally biased region" description="Polar residues" evidence="1">
    <location>
        <begin position="1626"/>
        <end position="1635"/>
    </location>
</feature>
<feature type="region of interest" description="Disordered" evidence="1">
    <location>
        <begin position="1158"/>
        <end position="1232"/>
    </location>
</feature>
<dbReference type="SMART" id="SM00384">
    <property type="entry name" value="AT_hook"/>
    <property type="match status" value="3"/>
</dbReference>
<organism evidence="2 3">
    <name type="scientific">Dermatophagoides pteronyssinus</name>
    <name type="common">European house dust mite</name>
    <dbReference type="NCBI Taxonomy" id="6956"/>
    <lineage>
        <taxon>Eukaryota</taxon>
        <taxon>Metazoa</taxon>
        <taxon>Ecdysozoa</taxon>
        <taxon>Arthropoda</taxon>
        <taxon>Chelicerata</taxon>
        <taxon>Arachnida</taxon>
        <taxon>Acari</taxon>
        <taxon>Acariformes</taxon>
        <taxon>Sarcoptiformes</taxon>
        <taxon>Astigmata</taxon>
        <taxon>Psoroptidia</taxon>
        <taxon>Analgoidea</taxon>
        <taxon>Pyroglyphidae</taxon>
        <taxon>Dermatophagoidinae</taxon>
        <taxon>Dermatophagoides</taxon>
    </lineage>
</organism>
<dbReference type="OMA" id="VELACHD"/>
<feature type="compositionally biased region" description="Basic and acidic residues" evidence="1">
    <location>
        <begin position="1604"/>
        <end position="1625"/>
    </location>
</feature>
<keyword evidence="2" id="KW-1185">Reference proteome</keyword>
<accession>A0A6P6YJZ7</accession>
<evidence type="ECO:0000256" key="1">
    <source>
        <dbReference type="SAM" id="MobiDB-lite"/>
    </source>
</evidence>
<feature type="compositionally biased region" description="Basic residues" evidence="1">
    <location>
        <begin position="659"/>
        <end position="670"/>
    </location>
</feature>
<dbReference type="RefSeq" id="XP_027205863.1">
    <property type="nucleotide sequence ID" value="XM_027350062.1"/>
</dbReference>
<feature type="compositionally biased region" description="Polar residues" evidence="1">
    <location>
        <begin position="120"/>
        <end position="131"/>
    </location>
</feature>
<feature type="region of interest" description="Disordered" evidence="1">
    <location>
        <begin position="343"/>
        <end position="370"/>
    </location>
</feature>
<dbReference type="InterPro" id="IPR017956">
    <property type="entry name" value="AT_hook_DNA-bd_motif"/>
</dbReference>
<evidence type="ECO:0000313" key="2">
    <source>
        <dbReference type="Proteomes" id="UP000515146"/>
    </source>
</evidence>
<feature type="region of interest" description="Disordered" evidence="1">
    <location>
        <begin position="411"/>
        <end position="443"/>
    </location>
</feature>
<sequence>MRTNLSSSSSNACTLLNGNTNFGDDNFGRISLSSGSLSMDPFSQTMSVPANSNLSSNFHNLPPITMMADNVHHHSVKLRNSSINSCSHHPSNHQFLNQSIRSSLSSSSSSTSLSSPSSSILNNDHANNNYHHQSNQFSQASIAAAAAHLSLFQQYQQKQRQQVTSPSFNGKSDPFVSRAKMANVDSKFIDNSHYSKTNVNANFPQAQAHMNTDAHQWMNDLNPFPISSQSQSTLNEFIGNDFLPPSSLLSDEYDNNDLSPLLDNFNPNLLSINNGDTLNEFHLNVANDNLTHSKNGSRLNSMPYESASIGSVSSVDISSPYSVPQPTSISSMASSSTSCSRTSPSFISTSSHKTTNSHSQKTHLPPTLMNNDKFSPVTSPLTSIGTISGLCPSSSTSSCPSTPYSFVKTNTTTPQTHSQYESSMKSFNNNVDSSAHSSLDTSSSINHIKHEETPSNSPYSVQQTSNLNHATNISQKSLSIKHSPSTVDLQSSTEACIDPFMSMSSNNSNTIVDEFNLNDDNCENPMHNNDFFDNNNMTKYNTTSSARMERQFSGLSSYLNEMAQMTSRQVSPIIQQQQRSTSSMETSCQESNINSHDRNTSPSCDFSGSYNPLSSLAASKLPYDFHANNNKSQGSYNNQYSPLLDPNLVFDPKLGEMRQRKKRGRPKKHSTSSNSSPQSTLNNWFNQSSTDPTMSQSLSSSMSSMYDCSLSPVTTLASNQRRLHHDGDNRFDNESPPPLSMQPKLQPLTPGSDELNSSVPFSSNTKSFDPYAFPGNSSSLLDQCHHIPDNHYNHQASHYHHQQSYSNTTTGIGKKRSRGRPRLNEANNNSSNKSTSRHSISKSLIQSLLAKLPSSASLISRIPCVEQSLISTSPSSATTVMKRGRGRPKSLKTLLKEAEMAGLEIPPDVIDALMTNQQQRQRARHSQQQKRESLHYYSDQLDHHSIQDDHHLLLHSRNPQHLPPSFQQQSYSNSNQTEHGFIAQQDQIQYNISSQRSEPRFSYHQYQSKQHKALPWMNQQQQPQTTFHSLSDNMNSDNFIHHQQSISDGKFLHSEINSQQPRDLPNVATRKHILYNINNNNHNNHNDNKVIEQYETEIVKNPFDDLDDSMSLQSSSMNNLSIKSNNDVKTVAPIRISLTNNSLFHCPSSTATRSILAQQEQELQSQSAKRKRSNFSANLFSDNDDEDDDTYDDDSNESIYSTPSSFEDDDDDDDTHDDDRNKRRKHQDNDIDQYFSVSKSPFNTSIQTDISRKSNYSHKRQQYTLTGKPKFTESIMMDCLNASLIGDKDNDDDDVNDELLDNFKFNHADYDEEASKKCHEMQEDTPKLPKLLLKRLDSDDNGFKIIQNSGENEKEIEINNNPESKSETVKKLTIRFSTNGEARVDQNGNNSNEMTSCLEKSICNELVEQICSSTTENTEITLPNIKSINQISDDKDNICYQQATNSPENAITNALIDDSQQDAFENNEMNSATVKEVTSILSTNPVDENPLFRTPSPPPAFDRSIINLANHPSSSMESILPINCLDTTKLISDNEQFSAINSIMNLDDFEPNESPSQEIEVNPLISNRSNLVDNLKNIENVGNSDNVDYVFDQNDGNIGIQEQPKTEQSTDKQTEKFFESSKSTEIDTTTESFIQGQGGHNDKTKSIESSIVDNIVKNVADSNEQNLLNVDSKDLLNNDIDMKTFSPDLEEPKPLSPYSSPKHIQSTVNSALITNTTTNIAATVSMPTPIQSISHHIDELQINSSNIQLPPQLLQSNLSSVNQVMASQTSSKSPVPNSIYIQQQSVPSKGFPLQQQQPQPHLPVFHFPPNSAIRLLAPSVSPQIQHSSTVHPQHNVRPAFLFQSAEQNLGFHAPTQQPQFMIRGPFAPPRHQPSFQPPQMIKTQTPNGSTINLILSHPNTPSPCSYTVRPPPSQAGTALLNPVFSNSINQPMFIRNGPRLIPVNPGLMNTMRMFAPGQPHRPNPQAFFTMAAPISSSQHLIQQQQTIRQHQQQVAFQQHRLTSTPIFFSSPITNQKVILEAKPSTMIKDELNPSTRQLPIKDILTEAMEEIRFDDIDDQPDNSNQQPQAHSKIMKVSDTVRLSSPVINPNNSHPTFINQMSSAMTSQSLIRSTSQPVQRQSIMQPTILDFVSKDPNNQSQPEVQLTNDDLDRLFDDLDSNTNVDHFDHDDFGFLEEISQSNESINKKLQQPQSNSIENDIQESSLALECECLQIINVIIDSIESQINQNKPMVDDTNIHCIVDEILEKISVSDQEQFKSIDCFTKNSSSSALHKTTELHDNAVGHTYDINGEKLEISKIVSLVDYDSDDSAIVIGSSSNNERSEKLVENIKTIKISDSVIVCNSTALSLPSKLDCSNHDKSTEKMLKEAEYDENNWLTKQTISRRWSLESASSDEEKTTLFGLKPKHEYLRSYSSDSLLQSLYQDQNKVKEFDTSKADCKNDLIVGSLTATVIDNVCNEKTFRSQCISPDSYLQCPSSSSSPSQSLSKIKLASNSELIKDKNDFQKKINLNESPPAITNVQHPDITSSVIDDEEHHFNCDNRDCGQKYDDKNTCCLHCHHHHHFVLHHHHCSHCHGKNSKLAKISDVENDDEDVCHRCLHPIIDDNKIDLKSSETSTLVQTTSFKEPSITTKRKCTHVIPATTVSINVNAEIVLNSNVKNATTIIHINHMNNSIDTFDHTKRLKVDDEKNNNYNHDNTDSQKS</sequence>
<dbReference type="GO" id="GO:0003677">
    <property type="term" value="F:DNA binding"/>
    <property type="evidence" value="ECO:0007669"/>
    <property type="project" value="InterPro"/>
</dbReference>
<dbReference type="OrthoDB" id="10533364at2759"/>
<dbReference type="InParanoid" id="A0A6P6YJZ7"/>
<feature type="region of interest" description="Disordered" evidence="1">
    <location>
        <begin position="630"/>
        <end position="649"/>
    </location>
</feature>
<feature type="region of interest" description="Disordered" evidence="1">
    <location>
        <begin position="797"/>
        <end position="839"/>
    </location>
</feature>
<feature type="compositionally biased region" description="Polar residues" evidence="1">
    <location>
        <begin position="411"/>
        <end position="432"/>
    </location>
</feature>
<feature type="compositionally biased region" description="Low complexity" evidence="1">
    <location>
        <begin position="343"/>
        <end position="363"/>
    </location>
</feature>
<feature type="region of interest" description="Disordered" evidence="1">
    <location>
        <begin position="956"/>
        <end position="976"/>
    </location>
</feature>
<protein>
    <submittedName>
        <fullName evidence="3">Uncharacterized protein</fullName>
    </submittedName>
</protein>
<name>A0A6P6YJZ7_DERPT</name>
<feature type="region of interest" description="Disordered" evidence="1">
    <location>
        <begin position="1596"/>
        <end position="1645"/>
    </location>
</feature>
<evidence type="ECO:0000313" key="3">
    <source>
        <dbReference type="RefSeq" id="XP_027205863.1"/>
    </source>
</evidence>
<feature type="compositionally biased region" description="Low complexity" evidence="1">
    <location>
        <begin position="965"/>
        <end position="976"/>
    </location>
</feature>
<feature type="compositionally biased region" description="Acidic residues" evidence="1">
    <location>
        <begin position="1182"/>
        <end position="1196"/>
    </location>
</feature>
<feature type="region of interest" description="Disordered" evidence="1">
    <location>
        <begin position="573"/>
        <end position="606"/>
    </location>
</feature>
<reference evidence="3" key="1">
    <citation type="submission" date="2025-08" db="UniProtKB">
        <authorList>
            <consortium name="RefSeq"/>
        </authorList>
    </citation>
    <scope>IDENTIFICATION</scope>
    <source>
        <strain evidence="3">Airmid</strain>
    </source>
</reference>
<gene>
    <name evidence="3" type="primary">LOC113799437</name>
</gene>
<feature type="compositionally biased region" description="Polar residues" evidence="1">
    <location>
        <begin position="825"/>
        <end position="834"/>
    </location>
</feature>
<feature type="region of interest" description="Disordered" evidence="1">
    <location>
        <begin position="106"/>
        <end position="131"/>
    </location>
</feature>
<feature type="region of interest" description="Disordered" evidence="1">
    <location>
        <begin position="724"/>
        <end position="761"/>
    </location>
</feature>
<feature type="compositionally biased region" description="Acidic residues" evidence="1">
    <location>
        <begin position="1206"/>
        <end position="1216"/>
    </location>
</feature>
<feature type="compositionally biased region" description="Polar residues" evidence="1">
    <location>
        <begin position="630"/>
        <end position="641"/>
    </location>
</feature>
<feature type="compositionally biased region" description="Low complexity" evidence="1">
    <location>
        <begin position="106"/>
        <end position="119"/>
    </location>
</feature>
<dbReference type="KEGG" id="dpte:113799437"/>
<proteinExistence type="predicted"/>
<feature type="compositionally biased region" description="Low complexity" evidence="1">
    <location>
        <begin position="1158"/>
        <end position="1167"/>
    </location>
</feature>
<dbReference type="Proteomes" id="UP000515146">
    <property type="component" value="Unplaced"/>
</dbReference>